<keyword evidence="2" id="KW-1185">Reference proteome</keyword>
<evidence type="ECO:0000313" key="1">
    <source>
        <dbReference type="EMBL" id="MBA0785234.1"/>
    </source>
</evidence>
<sequence length="57" mass="6770">MYYCGCWHKVSRFLFPRYRHFFFFGKRSSQPVGLLPPYGIAPSGFRLLRKIPHCCLS</sequence>
<proteinExistence type="predicted"/>
<dbReference type="AlphaFoldDB" id="A0A7J9FJU0"/>
<name>A0A7J9FJU0_9ROSI</name>
<reference evidence="1" key="2">
    <citation type="submission" date="2020-04" db="EMBL/GenBank/DDBJ databases">
        <authorList>
            <person name="Grover C.E."/>
            <person name="Arick M.A. II"/>
            <person name="Thrash A."/>
            <person name="Conover J.L."/>
            <person name="Sanders W.S."/>
            <person name="Peterson D.G."/>
            <person name="Scheffler J.A."/>
            <person name="Scheffler B.E."/>
            <person name="Wendel J.F."/>
        </authorList>
    </citation>
    <scope>NUCLEOTIDE SEQUENCE</scope>
    <source>
        <strain evidence="1">8</strain>
        <tissue evidence="1">Leaf</tissue>
    </source>
</reference>
<dbReference type="EMBL" id="JABEZW010218111">
    <property type="protein sequence ID" value="MBA0785234.1"/>
    <property type="molecule type" value="Genomic_DNA"/>
</dbReference>
<organism evidence="1 2">
    <name type="scientific">Gossypium trilobum</name>
    <dbReference type="NCBI Taxonomy" id="34281"/>
    <lineage>
        <taxon>Eukaryota</taxon>
        <taxon>Viridiplantae</taxon>
        <taxon>Streptophyta</taxon>
        <taxon>Embryophyta</taxon>
        <taxon>Tracheophyta</taxon>
        <taxon>Spermatophyta</taxon>
        <taxon>Magnoliopsida</taxon>
        <taxon>eudicotyledons</taxon>
        <taxon>Gunneridae</taxon>
        <taxon>Pentapetalae</taxon>
        <taxon>rosids</taxon>
        <taxon>malvids</taxon>
        <taxon>Malvales</taxon>
        <taxon>Malvaceae</taxon>
        <taxon>Malvoideae</taxon>
        <taxon>Gossypium</taxon>
    </lineage>
</organism>
<comment type="caution">
    <text evidence="1">The sequence shown here is derived from an EMBL/GenBank/DDBJ whole genome shotgun (WGS) entry which is preliminary data.</text>
</comment>
<dbReference type="EMBL" id="JABEZW010218111">
    <property type="protein sequence ID" value="MBA0785233.1"/>
    <property type="molecule type" value="Genomic_DNA"/>
</dbReference>
<accession>A0A7J9FJU0</accession>
<protein>
    <submittedName>
        <fullName evidence="1">Uncharacterized protein</fullName>
    </submittedName>
</protein>
<reference evidence="1 2" key="1">
    <citation type="journal article" date="2019" name="Genome Biol. Evol.">
        <title>Insights into the evolution of the New World diploid cottons (Gossypium, subgenus Houzingenia) based on genome sequencing.</title>
        <authorList>
            <person name="Grover C.E."/>
            <person name="Arick M.A. 2nd"/>
            <person name="Thrash A."/>
            <person name="Conover J.L."/>
            <person name="Sanders W.S."/>
            <person name="Peterson D.G."/>
            <person name="Frelichowski J.E."/>
            <person name="Scheffler J.A."/>
            <person name="Scheffler B.E."/>
            <person name="Wendel J.F."/>
        </authorList>
    </citation>
    <scope>NUCLEOTIDE SEQUENCE [LARGE SCALE GENOMIC DNA]</scope>
    <source>
        <strain evidence="1">8</strain>
        <tissue evidence="1">Leaf</tissue>
    </source>
</reference>
<evidence type="ECO:0000313" key="2">
    <source>
        <dbReference type="Proteomes" id="UP000593568"/>
    </source>
</evidence>
<dbReference type="Proteomes" id="UP000593568">
    <property type="component" value="Unassembled WGS sequence"/>
</dbReference>
<gene>
    <name evidence="1" type="ORF">Gotri_024962</name>
</gene>